<feature type="compositionally biased region" description="Basic and acidic residues" evidence="1">
    <location>
        <begin position="42"/>
        <end position="59"/>
    </location>
</feature>
<evidence type="ECO:0000313" key="3">
    <source>
        <dbReference type="EMBL" id="CAF9919391.1"/>
    </source>
</evidence>
<dbReference type="Proteomes" id="UP000664169">
    <property type="component" value="Unassembled WGS sequence"/>
</dbReference>
<evidence type="ECO:0000313" key="4">
    <source>
        <dbReference type="Proteomes" id="UP000664169"/>
    </source>
</evidence>
<evidence type="ECO:0000259" key="2">
    <source>
        <dbReference type="Pfam" id="PF10338"/>
    </source>
</evidence>
<dbReference type="PANTHER" id="PTHR28219:SF1">
    <property type="entry name" value="UPF0642 PROTEIN YBL028C"/>
    <property type="match status" value="1"/>
</dbReference>
<name>A0A8H3F4Y8_9LECA</name>
<feature type="domain" description="DUF2423" evidence="2">
    <location>
        <begin position="1"/>
        <end position="44"/>
    </location>
</feature>
<organism evidence="3 4">
    <name type="scientific">Gomphillus americanus</name>
    <dbReference type="NCBI Taxonomy" id="1940652"/>
    <lineage>
        <taxon>Eukaryota</taxon>
        <taxon>Fungi</taxon>
        <taxon>Dikarya</taxon>
        <taxon>Ascomycota</taxon>
        <taxon>Pezizomycotina</taxon>
        <taxon>Lecanoromycetes</taxon>
        <taxon>OSLEUM clade</taxon>
        <taxon>Ostropomycetidae</taxon>
        <taxon>Ostropales</taxon>
        <taxon>Graphidaceae</taxon>
        <taxon>Gomphilloideae</taxon>
        <taxon>Gomphillus</taxon>
    </lineage>
</organism>
<dbReference type="OrthoDB" id="4087970at2759"/>
<comment type="caution">
    <text evidence="3">The sequence shown here is derived from an EMBL/GenBank/DDBJ whole genome shotgun (WGS) entry which is preliminary data.</text>
</comment>
<dbReference type="InterPro" id="IPR019434">
    <property type="entry name" value="DUF2423"/>
</dbReference>
<protein>
    <recommendedName>
        <fullName evidence="2">DUF2423 domain-containing protein</fullName>
    </recommendedName>
</protein>
<dbReference type="Pfam" id="PF10338">
    <property type="entry name" value="YBL028C_N"/>
    <property type="match status" value="1"/>
</dbReference>
<feature type="compositionally biased region" description="Basic residues" evidence="1">
    <location>
        <begin position="87"/>
        <end position="105"/>
    </location>
</feature>
<keyword evidence="4" id="KW-1185">Reference proteome</keyword>
<dbReference type="GO" id="GO:0030687">
    <property type="term" value="C:preribosome, large subunit precursor"/>
    <property type="evidence" value="ECO:0007669"/>
    <property type="project" value="TreeGrafter"/>
</dbReference>
<evidence type="ECO:0000256" key="1">
    <source>
        <dbReference type="SAM" id="MobiDB-lite"/>
    </source>
</evidence>
<dbReference type="AlphaFoldDB" id="A0A8H3F4Y8"/>
<proteinExistence type="predicted"/>
<accession>A0A8H3F4Y8</accession>
<feature type="compositionally biased region" description="Basic residues" evidence="1">
    <location>
        <begin position="1"/>
        <end position="21"/>
    </location>
</feature>
<dbReference type="PANTHER" id="PTHR28219">
    <property type="entry name" value="UPF0642 PROTEIN YBL028C"/>
    <property type="match status" value="1"/>
</dbReference>
<feature type="region of interest" description="Disordered" evidence="1">
    <location>
        <begin position="1"/>
        <end position="27"/>
    </location>
</feature>
<gene>
    <name evidence="3" type="ORF">GOMPHAMPRED_001776</name>
</gene>
<reference evidence="3" key="1">
    <citation type="submission" date="2021-03" db="EMBL/GenBank/DDBJ databases">
        <authorList>
            <person name="Tagirdzhanova G."/>
        </authorList>
    </citation>
    <scope>NUCLEOTIDE SEQUENCE</scope>
</reference>
<feature type="region of interest" description="Disordered" evidence="1">
    <location>
        <begin position="39"/>
        <end position="129"/>
    </location>
</feature>
<dbReference type="EMBL" id="CAJPDQ010000014">
    <property type="protein sequence ID" value="CAF9919391.1"/>
    <property type="molecule type" value="Genomic_DNA"/>
</dbReference>
<sequence length="129" mass="14094">MAKSLRASRNKTNKSHLRAKVHQPVEDARIERLSAKLLELASKPKEEVKGPDADTEEKPAQGGPDVTEETHSPGLPAEEMDIDRKPVKSKPRSSRAKGVKKRRAKVVFAVGKQHGKRRSGKGYQGPGVG</sequence>